<evidence type="ECO:0000256" key="4">
    <source>
        <dbReference type="ARBA" id="ARBA00023136"/>
    </source>
</evidence>
<feature type="compositionally biased region" description="Basic and acidic residues" evidence="5">
    <location>
        <begin position="358"/>
        <end position="370"/>
    </location>
</feature>
<dbReference type="Proteomes" id="UP000269708">
    <property type="component" value="Unassembled WGS sequence"/>
</dbReference>
<dbReference type="GO" id="GO:0016020">
    <property type="term" value="C:membrane"/>
    <property type="evidence" value="ECO:0007669"/>
    <property type="project" value="UniProtKB-SubCell"/>
</dbReference>
<feature type="transmembrane region" description="Helical" evidence="6">
    <location>
        <begin position="51"/>
        <end position="75"/>
    </location>
</feature>
<reference evidence="7 8" key="1">
    <citation type="submission" date="2018-11" db="EMBL/GenBank/DDBJ databases">
        <title>Genomic Encyclopedia of Type Strains, Phase IV (KMG-IV): sequencing the most valuable type-strain genomes for metagenomic binning, comparative biology and taxonomic classification.</title>
        <authorList>
            <person name="Goeker M."/>
        </authorList>
    </citation>
    <scope>NUCLEOTIDE SEQUENCE [LARGE SCALE GENOMIC DNA]</scope>
    <source>
        <strain evidence="7 8">DSM 25623</strain>
    </source>
</reference>
<evidence type="ECO:0000256" key="5">
    <source>
        <dbReference type="SAM" id="MobiDB-lite"/>
    </source>
</evidence>
<evidence type="ECO:0000256" key="3">
    <source>
        <dbReference type="ARBA" id="ARBA00022989"/>
    </source>
</evidence>
<accession>A0A3N4VKW7</accession>
<feature type="transmembrane region" description="Helical" evidence="6">
    <location>
        <begin position="106"/>
        <end position="130"/>
    </location>
</feature>
<sequence>MQFVGYFTDAGARIGQAGTLSASGVVILGFDSCFRIFDAIGAMGWGETAAFGLPLALVAIAILVCFAAVGVLFLIRVIELHLIVYGGVLLLGFGGISFTRDIPKNYLAYAISAGTQLFMLYVIVGLGVQLAESWPQALTVENGAGDILRQALQIMVGAAVFAALAWSIPKVAASLVSGSISLGAADVLGPAAAAAGGAAAGATVATGGVSAAVGSLAAATKGAVQATSAGTALAKEQGASGSMAAIKGLGHAASALRTEAGSSMKAKVGLSPPSPNAHDARGRDVSNIGTRAANRLSDTLQATREERTAGSGTGDRDAGHAVEQTAVSPEASHEAPARPASSLESADISRPVAGVADVRPRPLFESKANDGPKGGAPIRAPQIPQDTAPSSTVSIRFDPED</sequence>
<evidence type="ECO:0000256" key="1">
    <source>
        <dbReference type="ARBA" id="ARBA00004141"/>
    </source>
</evidence>
<feature type="region of interest" description="Disordered" evidence="5">
    <location>
        <begin position="264"/>
        <end position="401"/>
    </location>
</feature>
<comment type="caution">
    <text evidence="7">The sequence shown here is derived from an EMBL/GenBank/DDBJ whole genome shotgun (WGS) entry which is preliminary data.</text>
</comment>
<keyword evidence="4 6" id="KW-0472">Membrane</keyword>
<evidence type="ECO:0000256" key="6">
    <source>
        <dbReference type="SAM" id="Phobius"/>
    </source>
</evidence>
<feature type="transmembrane region" description="Helical" evidence="6">
    <location>
        <begin position="82"/>
        <end position="100"/>
    </location>
</feature>
<dbReference type="GO" id="GO:0030255">
    <property type="term" value="P:protein secretion by the type IV secretion system"/>
    <property type="evidence" value="ECO:0007669"/>
    <property type="project" value="InterPro"/>
</dbReference>
<protein>
    <submittedName>
        <fullName evidence="7">P-type conjugative transfer protein TrbL</fullName>
    </submittedName>
</protein>
<proteinExistence type="predicted"/>
<dbReference type="AlphaFoldDB" id="A0A3N4VKW7"/>
<evidence type="ECO:0000313" key="8">
    <source>
        <dbReference type="Proteomes" id="UP000269708"/>
    </source>
</evidence>
<comment type="subcellular location">
    <subcellularLocation>
        <location evidence="1">Membrane</location>
        <topology evidence="1">Multi-pass membrane protein</topology>
    </subcellularLocation>
</comment>
<evidence type="ECO:0000313" key="7">
    <source>
        <dbReference type="EMBL" id="RPE82065.1"/>
    </source>
</evidence>
<feature type="compositionally biased region" description="Basic and acidic residues" evidence="5">
    <location>
        <begin position="303"/>
        <end position="320"/>
    </location>
</feature>
<keyword evidence="3 6" id="KW-1133">Transmembrane helix</keyword>
<keyword evidence="8" id="KW-1185">Reference proteome</keyword>
<keyword evidence="2 6" id="KW-0812">Transmembrane</keyword>
<evidence type="ECO:0000256" key="2">
    <source>
        <dbReference type="ARBA" id="ARBA00022692"/>
    </source>
</evidence>
<gene>
    <name evidence="7" type="ORF">EDC50_1271</name>
</gene>
<dbReference type="EMBL" id="RKQN01000001">
    <property type="protein sequence ID" value="RPE82065.1"/>
    <property type="molecule type" value="Genomic_DNA"/>
</dbReference>
<dbReference type="Pfam" id="PF04610">
    <property type="entry name" value="TrbL"/>
    <property type="match status" value="1"/>
</dbReference>
<feature type="compositionally biased region" description="Polar residues" evidence="5">
    <location>
        <begin position="384"/>
        <end position="394"/>
    </location>
</feature>
<dbReference type="InterPro" id="IPR007688">
    <property type="entry name" value="Conjugal_tfr_TrbL/VirB6"/>
</dbReference>
<name>A0A3N4VKW7_9GAMM</name>
<organism evidence="7 8">
    <name type="scientific">Vulcaniibacterium tengchongense</name>
    <dbReference type="NCBI Taxonomy" id="1273429"/>
    <lineage>
        <taxon>Bacteria</taxon>
        <taxon>Pseudomonadati</taxon>
        <taxon>Pseudomonadota</taxon>
        <taxon>Gammaproteobacteria</taxon>
        <taxon>Lysobacterales</taxon>
        <taxon>Lysobacteraceae</taxon>
        <taxon>Vulcaniibacterium</taxon>
    </lineage>
</organism>